<dbReference type="PATRIC" id="fig|1216932.3.peg.1007"/>
<dbReference type="AlphaFoldDB" id="W6RV27"/>
<protein>
    <recommendedName>
        <fullName evidence="3">DUF503 domain-containing protein</fullName>
    </recommendedName>
</protein>
<dbReference type="Pfam" id="PF04456">
    <property type="entry name" value="DUF503"/>
    <property type="match status" value="1"/>
</dbReference>
<dbReference type="RefSeq" id="WP_044037076.1">
    <property type="nucleotide sequence ID" value="NZ_HG917868.1"/>
</dbReference>
<dbReference type="PANTHER" id="PTHR36441:SF1">
    <property type="entry name" value="DUF503 DOMAIN-CONTAINING PROTEIN"/>
    <property type="match status" value="1"/>
</dbReference>
<dbReference type="Gene3D" id="3.30.70.1120">
    <property type="entry name" value="TT1725-like"/>
    <property type="match status" value="1"/>
</dbReference>
<proteinExistence type="predicted"/>
<dbReference type="PANTHER" id="PTHR36441">
    <property type="entry name" value="HYPOTHETICAL CYTOSOLIC PROTEIN"/>
    <property type="match status" value="1"/>
</dbReference>
<accession>W6RV27</accession>
<dbReference type="SUPFAM" id="SSF103007">
    <property type="entry name" value="Hypothetical protein TT1725"/>
    <property type="match status" value="1"/>
</dbReference>
<sequence length="95" mass="10875">MRVLIIKVYLRAQWVHSLKEKRMIIKSIISRLRNKFNVSVSEIDYQDIHKEMAIGIVAICGTAAIADSTMESIISFIEENTDATITNIECEKEVF</sequence>
<dbReference type="HOGENOM" id="CLU_149981_2_1_9"/>
<dbReference type="InterPro" id="IPR036746">
    <property type="entry name" value="TT1725-like_sf"/>
</dbReference>
<keyword evidence="2" id="KW-1185">Reference proteome</keyword>
<name>W6RV27_9CLOT</name>
<dbReference type="KEGG" id="clt:CM240_1019"/>
<gene>
    <name evidence="1" type="ORF">CM240_1019</name>
</gene>
<dbReference type="eggNOG" id="COG1550">
    <property type="taxonomic scope" value="Bacteria"/>
</dbReference>
<evidence type="ECO:0000313" key="1">
    <source>
        <dbReference type="EMBL" id="CDM68183.1"/>
    </source>
</evidence>
<dbReference type="Proteomes" id="UP000019426">
    <property type="component" value="Chromosome M2/40_rep1"/>
</dbReference>
<dbReference type="OrthoDB" id="9809023at2"/>
<evidence type="ECO:0008006" key="3">
    <source>
        <dbReference type="Google" id="ProtNLM"/>
    </source>
</evidence>
<reference evidence="1 2" key="1">
    <citation type="submission" date="2013-11" db="EMBL/GenBank/DDBJ databases">
        <title>Complete genome sequence of Clostridum sp. M2/40.</title>
        <authorList>
            <person name="Wibberg D."/>
            <person name="Puehler A."/>
            <person name="Schlueter A."/>
        </authorList>
    </citation>
    <scope>NUCLEOTIDE SEQUENCE [LARGE SCALE GENOMIC DNA]</scope>
    <source>
        <strain evidence="2">M2/40</strain>
    </source>
</reference>
<dbReference type="STRING" id="1216932.CM240_1019"/>
<evidence type="ECO:0000313" key="2">
    <source>
        <dbReference type="Proteomes" id="UP000019426"/>
    </source>
</evidence>
<dbReference type="EMBL" id="HG917868">
    <property type="protein sequence ID" value="CDM68183.1"/>
    <property type="molecule type" value="Genomic_DNA"/>
</dbReference>
<organism evidence="1 2">
    <name type="scientific">Clostridium bornimense</name>
    <dbReference type="NCBI Taxonomy" id="1216932"/>
    <lineage>
        <taxon>Bacteria</taxon>
        <taxon>Bacillati</taxon>
        <taxon>Bacillota</taxon>
        <taxon>Clostridia</taxon>
        <taxon>Eubacteriales</taxon>
        <taxon>Clostridiaceae</taxon>
        <taxon>Clostridium</taxon>
    </lineage>
</organism>
<dbReference type="InterPro" id="IPR007546">
    <property type="entry name" value="DUF503"/>
</dbReference>